<dbReference type="InterPro" id="IPR006311">
    <property type="entry name" value="TAT_signal"/>
</dbReference>
<evidence type="ECO:0000256" key="2">
    <source>
        <dbReference type="ARBA" id="ARBA00007658"/>
    </source>
</evidence>
<dbReference type="SUPFAM" id="SSF48225">
    <property type="entry name" value="Seven-hairpin glycosidases"/>
    <property type="match status" value="1"/>
</dbReference>
<dbReference type="InterPro" id="IPR001382">
    <property type="entry name" value="Glyco_hydro_47"/>
</dbReference>
<dbReference type="GO" id="GO:0004571">
    <property type="term" value="F:mannosyl-oligosaccharide 1,2-alpha-mannosidase activity"/>
    <property type="evidence" value="ECO:0007669"/>
    <property type="project" value="InterPro"/>
</dbReference>
<evidence type="ECO:0000313" key="6">
    <source>
        <dbReference type="Proteomes" id="UP000198280"/>
    </source>
</evidence>
<protein>
    <submittedName>
        <fullName evidence="5">Mannosyl-oligosaccharide alpha-1,2-mannosidase</fullName>
    </submittedName>
</protein>
<comment type="similarity">
    <text evidence="2">Belongs to the glycosyl hydrolase 47 family.</text>
</comment>
<dbReference type="GO" id="GO:1904380">
    <property type="term" value="P:endoplasmic reticulum mannose trimming"/>
    <property type="evidence" value="ECO:0007669"/>
    <property type="project" value="InterPro"/>
</dbReference>
<dbReference type="EMBL" id="FZOF01000003">
    <property type="protein sequence ID" value="SNS11753.1"/>
    <property type="molecule type" value="Genomic_DNA"/>
</dbReference>
<comment type="subcellular location">
    <subcellularLocation>
        <location evidence="1">Endoplasmic reticulum</location>
    </subcellularLocation>
</comment>
<evidence type="ECO:0000256" key="3">
    <source>
        <dbReference type="ARBA" id="ARBA00022824"/>
    </source>
</evidence>
<dbReference type="PRINTS" id="PR00747">
    <property type="entry name" value="GLYHDRLASE47"/>
</dbReference>
<dbReference type="GO" id="GO:0005975">
    <property type="term" value="P:carbohydrate metabolic process"/>
    <property type="evidence" value="ECO:0007669"/>
    <property type="project" value="InterPro"/>
</dbReference>
<accession>A0A239BX60</accession>
<dbReference type="Pfam" id="PF01532">
    <property type="entry name" value="Glyco_hydro_47"/>
    <property type="match status" value="1"/>
</dbReference>
<reference evidence="5 6" key="1">
    <citation type="submission" date="2017-06" db="EMBL/GenBank/DDBJ databases">
        <authorList>
            <person name="Kim H.J."/>
            <person name="Triplett B.A."/>
        </authorList>
    </citation>
    <scope>NUCLEOTIDE SEQUENCE [LARGE SCALE GENOMIC DNA]</scope>
    <source>
        <strain evidence="5 6">CGMCC 4.1858</strain>
    </source>
</reference>
<dbReference type="GO" id="GO:0016020">
    <property type="term" value="C:membrane"/>
    <property type="evidence" value="ECO:0007669"/>
    <property type="project" value="InterPro"/>
</dbReference>
<dbReference type="PANTHER" id="PTHR45679">
    <property type="entry name" value="ER DEGRADATION-ENHANCING ALPHA-MANNOSIDASE-LIKE PROTEIN 2"/>
    <property type="match status" value="1"/>
</dbReference>
<dbReference type="GO" id="GO:0005509">
    <property type="term" value="F:calcium ion binding"/>
    <property type="evidence" value="ECO:0007669"/>
    <property type="project" value="InterPro"/>
</dbReference>
<sequence length="471" mass="52804">MRKIARPRGLSRRGLLGAAARLAPLAAVPTVSLPGSAAAATDPYAALARASVTEFRSAWDAYRRLAWGRDELRPLTGAGSDFFIPGSTLGLTIVEALDTLYLMELDEELDAGVQWVRDDLVLGQDAPVQVFETIIRLVGGLLSGHLATKDTVLLDRARELADRLLPAFTRSPTGAPYRYVNLATGAVSGKENHLAEIGTCITEFGELSRLTGDRKYYDAAKKALHAVYERRSRLNLLGTGMNVETGAWTGTTATLDPPVDSFYEYLWDGWELYRDEDLRTWYSTLTAAVLEHLTERRSGRLWFRQADMRTGAATGHAQSELTAFYAGLLAQSGRVAEGEAYHASWAAALRSFRLPPESLDYHGMRALDPSYPLRPEYVDSCLFLWLTTGKELYRRRAAEMFRRQKQYCKVVNGYTVVRDVTARPMKLGDLTPAYWFSENAKYYYLLFARARRFDYRSNYLTTEGNVLRGLR</sequence>
<organism evidence="5 6">
    <name type="scientific">Actinacidiphila glaucinigra</name>
    <dbReference type="NCBI Taxonomy" id="235986"/>
    <lineage>
        <taxon>Bacteria</taxon>
        <taxon>Bacillati</taxon>
        <taxon>Actinomycetota</taxon>
        <taxon>Actinomycetes</taxon>
        <taxon>Kitasatosporales</taxon>
        <taxon>Streptomycetaceae</taxon>
        <taxon>Actinacidiphila</taxon>
    </lineage>
</organism>
<dbReference type="InterPro" id="IPR044674">
    <property type="entry name" value="EDEM1/2/3"/>
</dbReference>
<gene>
    <name evidence="5" type="ORF">SAMN05216252_103210</name>
</gene>
<dbReference type="Gene3D" id="1.50.10.10">
    <property type="match status" value="1"/>
</dbReference>
<dbReference type="PANTHER" id="PTHR45679:SF5">
    <property type="entry name" value="ER DEGRADATION-ENHANCING ALPHA-MANNOSIDASE-LIKE PROTEIN 1"/>
    <property type="match status" value="1"/>
</dbReference>
<dbReference type="RefSeq" id="WP_245938716.1">
    <property type="nucleotide sequence ID" value="NZ_FZOF01000003.1"/>
</dbReference>
<evidence type="ECO:0000256" key="1">
    <source>
        <dbReference type="ARBA" id="ARBA00004240"/>
    </source>
</evidence>
<dbReference type="PROSITE" id="PS51318">
    <property type="entry name" value="TAT"/>
    <property type="match status" value="1"/>
</dbReference>
<dbReference type="InterPro" id="IPR036026">
    <property type="entry name" value="Seven-hairpin_glycosidases"/>
</dbReference>
<proteinExistence type="inferred from homology"/>
<dbReference type="AlphaFoldDB" id="A0A239BX60"/>
<dbReference type="InterPro" id="IPR012341">
    <property type="entry name" value="6hp_glycosidase-like_sf"/>
</dbReference>
<name>A0A239BX60_9ACTN</name>
<keyword evidence="3" id="KW-0256">Endoplasmic reticulum</keyword>
<keyword evidence="6" id="KW-1185">Reference proteome</keyword>
<evidence type="ECO:0000256" key="4">
    <source>
        <dbReference type="ARBA" id="ARBA00023180"/>
    </source>
</evidence>
<evidence type="ECO:0000313" key="5">
    <source>
        <dbReference type="EMBL" id="SNS11753.1"/>
    </source>
</evidence>
<dbReference type="Proteomes" id="UP000198280">
    <property type="component" value="Unassembled WGS sequence"/>
</dbReference>
<keyword evidence="4" id="KW-0325">Glycoprotein</keyword>